<keyword evidence="8" id="KW-0496">Mitochondrion</keyword>
<evidence type="ECO:0000256" key="11">
    <source>
        <dbReference type="ARBA" id="ARBA00033150"/>
    </source>
</evidence>
<sequence length="231" mass="25736">MYRFIARSSALRQSSMRLSQRMYSVKPVRIARPFSSRMVFAAGLVPAVIAFSMLNDNRINNDVDAEKLAQEKSVIVDIVSEDEGKVIEEVVDIEVTPEEVTETVVERVSEDAGAEEADGQESYEGAAYNPETGEINWDCPCLGGMAHGPCGEEFKEAFACFVYSETEPKGIDCIKKFEAMRSCFKKYPEHYKEELYEDSEETSELPSKEQSETDSTPVESSEASAEISSTK</sequence>
<dbReference type="InParanoid" id="A3LX27"/>
<keyword evidence="9" id="KW-1015">Disulfide bond</keyword>
<keyword evidence="5" id="KW-0653">Protein transport</keyword>
<dbReference type="PROSITE" id="PS51808">
    <property type="entry name" value="CHCH"/>
    <property type="match status" value="1"/>
</dbReference>
<name>A3LX27_PICST</name>
<evidence type="ECO:0000256" key="1">
    <source>
        <dbReference type="ARBA" id="ARBA00001973"/>
    </source>
</evidence>
<dbReference type="GO" id="GO:0005743">
    <property type="term" value="C:mitochondrial inner membrane"/>
    <property type="evidence" value="ECO:0007669"/>
    <property type="project" value="UniProtKB-SubCell"/>
</dbReference>
<keyword evidence="10" id="KW-0676">Redox-active center</keyword>
<dbReference type="HOGENOM" id="CLU_054990_1_0_1"/>
<evidence type="ECO:0000259" key="13">
    <source>
        <dbReference type="Pfam" id="PF06747"/>
    </source>
</evidence>
<dbReference type="GO" id="GO:0045041">
    <property type="term" value="P:protein import into mitochondrial intermembrane space"/>
    <property type="evidence" value="ECO:0007669"/>
    <property type="project" value="InterPro"/>
</dbReference>
<dbReference type="Gene3D" id="1.10.287.2900">
    <property type="match status" value="1"/>
</dbReference>
<comment type="cofactor">
    <cofactor evidence="1">
        <name>Cu(2+)</name>
        <dbReference type="ChEBI" id="CHEBI:29036"/>
    </cofactor>
</comment>
<dbReference type="InterPro" id="IPR039289">
    <property type="entry name" value="CHCHD4"/>
</dbReference>
<dbReference type="AlphaFoldDB" id="A3LX27"/>
<keyword evidence="6" id="KW-0560">Oxidoreductase</keyword>
<dbReference type="InterPro" id="IPR010625">
    <property type="entry name" value="CHCH"/>
</dbReference>
<proteinExistence type="predicted"/>
<feature type="region of interest" description="Disordered" evidence="12">
    <location>
        <begin position="194"/>
        <end position="231"/>
    </location>
</feature>
<dbReference type="PANTHER" id="PTHR21622:SF0">
    <property type="entry name" value="COILED-COIL-HELIX-COILED-COIL-HELIX DOMAIN CONTAINING 4"/>
    <property type="match status" value="1"/>
</dbReference>
<evidence type="ECO:0000256" key="6">
    <source>
        <dbReference type="ARBA" id="ARBA00023002"/>
    </source>
</evidence>
<dbReference type="EMBL" id="CP000500">
    <property type="protein sequence ID" value="ABN67726.1"/>
    <property type="molecule type" value="Genomic_DNA"/>
</dbReference>
<evidence type="ECO:0000313" key="14">
    <source>
        <dbReference type="EMBL" id="ABN67726.1"/>
    </source>
</evidence>
<evidence type="ECO:0000256" key="2">
    <source>
        <dbReference type="ARBA" id="ARBA00004164"/>
    </source>
</evidence>
<keyword evidence="4" id="KW-0813">Transport</keyword>
<accession>A3LX27</accession>
<dbReference type="GO" id="GO:0005758">
    <property type="term" value="C:mitochondrial intermembrane space"/>
    <property type="evidence" value="ECO:0007669"/>
    <property type="project" value="TreeGrafter"/>
</dbReference>
<comment type="subcellular location">
    <subcellularLocation>
        <location evidence="2">Mitochondrion inner membrane</location>
        <topology evidence="2">Single-pass type II membrane protein</topology>
        <orientation evidence="2">Intermembrane side</orientation>
    </subcellularLocation>
</comment>
<protein>
    <recommendedName>
        <fullName evidence="3">Mitochondrial intermembrane space import and assembly protein 40</fullName>
    </recommendedName>
    <alternativeName>
        <fullName evidence="11">Mitochondrial import inner membrane translocase TIM40</fullName>
    </alternativeName>
</protein>
<reference evidence="14 15" key="1">
    <citation type="journal article" date="2007" name="Nat. Biotechnol.">
        <title>Genome sequence of the lignocellulose-bioconverting and xylose-fermenting yeast Pichia stipitis.</title>
        <authorList>
            <person name="Jeffries T.W."/>
            <person name="Grigoriev I.V."/>
            <person name="Grimwood J."/>
            <person name="Laplaza J.M."/>
            <person name="Aerts A."/>
            <person name="Salamov A."/>
            <person name="Schmutz J."/>
            <person name="Lindquist E."/>
            <person name="Dehal P."/>
            <person name="Shapiro H."/>
            <person name="Jin Y.S."/>
            <person name="Passoth V."/>
            <person name="Richardson P.M."/>
        </authorList>
    </citation>
    <scope>NUCLEOTIDE SEQUENCE [LARGE SCALE GENOMIC DNA]</scope>
    <source>
        <strain evidence="15">ATCC 58785 / CBS 6054 / NBRC 10063 / NRRL Y-11545</strain>
    </source>
</reference>
<gene>
    <name evidence="14" type="ORF">PICST_32672</name>
</gene>
<dbReference type="eggNOG" id="KOG4149">
    <property type="taxonomic scope" value="Eukaryota"/>
</dbReference>
<evidence type="ECO:0000256" key="5">
    <source>
        <dbReference type="ARBA" id="ARBA00022927"/>
    </source>
</evidence>
<evidence type="ECO:0000256" key="7">
    <source>
        <dbReference type="ARBA" id="ARBA00023010"/>
    </source>
</evidence>
<evidence type="ECO:0000256" key="3">
    <source>
        <dbReference type="ARBA" id="ARBA00013714"/>
    </source>
</evidence>
<evidence type="ECO:0000256" key="10">
    <source>
        <dbReference type="ARBA" id="ARBA00023284"/>
    </source>
</evidence>
<dbReference type="KEGG" id="pic:PICST_32672"/>
<feature type="compositionally biased region" description="Low complexity" evidence="12">
    <location>
        <begin position="219"/>
        <end position="231"/>
    </location>
</feature>
<keyword evidence="15" id="KW-1185">Reference proteome</keyword>
<evidence type="ECO:0000313" key="15">
    <source>
        <dbReference type="Proteomes" id="UP000002258"/>
    </source>
</evidence>
<dbReference type="Pfam" id="PF06747">
    <property type="entry name" value="CHCH"/>
    <property type="match status" value="1"/>
</dbReference>
<dbReference type="Proteomes" id="UP000002258">
    <property type="component" value="Chromosome 6"/>
</dbReference>
<keyword evidence="7" id="KW-0811">Translocation</keyword>
<evidence type="ECO:0000256" key="9">
    <source>
        <dbReference type="ARBA" id="ARBA00023157"/>
    </source>
</evidence>
<evidence type="ECO:0000256" key="12">
    <source>
        <dbReference type="SAM" id="MobiDB-lite"/>
    </source>
</evidence>
<dbReference type="STRING" id="322104.A3LX27"/>
<evidence type="ECO:0000256" key="8">
    <source>
        <dbReference type="ARBA" id="ARBA00023128"/>
    </source>
</evidence>
<dbReference type="RefSeq" id="XP_001385755.1">
    <property type="nucleotide sequence ID" value="XM_001385718.1"/>
</dbReference>
<dbReference type="GeneID" id="4840085"/>
<dbReference type="OrthoDB" id="7481291at2759"/>
<dbReference type="GO" id="GO:0015035">
    <property type="term" value="F:protein-disulfide reductase activity"/>
    <property type="evidence" value="ECO:0007669"/>
    <property type="project" value="InterPro"/>
</dbReference>
<organism evidence="14 15">
    <name type="scientific">Scheffersomyces stipitis (strain ATCC 58785 / CBS 6054 / NBRC 10063 / NRRL Y-11545)</name>
    <name type="common">Yeast</name>
    <name type="synonym">Pichia stipitis</name>
    <dbReference type="NCBI Taxonomy" id="322104"/>
    <lineage>
        <taxon>Eukaryota</taxon>
        <taxon>Fungi</taxon>
        <taxon>Dikarya</taxon>
        <taxon>Ascomycota</taxon>
        <taxon>Saccharomycotina</taxon>
        <taxon>Pichiomycetes</taxon>
        <taxon>Debaryomycetaceae</taxon>
        <taxon>Scheffersomyces</taxon>
    </lineage>
</organism>
<feature type="domain" description="CHCH" evidence="13">
    <location>
        <begin position="150"/>
        <end position="186"/>
    </location>
</feature>
<dbReference type="PANTHER" id="PTHR21622">
    <property type="entry name" value="COILED-COIL-HELIX-COILED-COIL-HELIX DOMAIN CONTAINING 4"/>
    <property type="match status" value="1"/>
</dbReference>
<evidence type="ECO:0000256" key="4">
    <source>
        <dbReference type="ARBA" id="ARBA00022448"/>
    </source>
</evidence>